<dbReference type="HAMAP" id="MF_00469">
    <property type="entry name" value="TrhO"/>
    <property type="match status" value="1"/>
</dbReference>
<dbReference type="Proteomes" id="UP000285054">
    <property type="component" value="Unassembled WGS sequence"/>
</dbReference>
<name>A0AB37NRB0_LISMN</name>
<protein>
    <recommendedName>
        <fullName evidence="1">tRNA uridine(34) hydroxylase</fullName>
        <ecNumber evidence="1">1.14.-.-</ecNumber>
    </recommendedName>
    <alternativeName>
        <fullName evidence="1">tRNA hydroxylation protein O</fullName>
    </alternativeName>
</protein>
<comment type="function">
    <text evidence="1">Catalyzes oxygen-dependent 5-hydroxyuridine (ho5U) modification at position 34 in tRNAs.</text>
</comment>
<dbReference type="InterPro" id="IPR020936">
    <property type="entry name" value="TrhO"/>
</dbReference>
<dbReference type="PANTHER" id="PTHR43268">
    <property type="entry name" value="THIOSULFATE SULFURTRANSFERASE/RHODANESE-LIKE DOMAIN-CONTAINING PROTEIN 2"/>
    <property type="match status" value="1"/>
</dbReference>
<feature type="domain" description="Rhodanese" evidence="2">
    <location>
        <begin position="136"/>
        <end position="230"/>
    </location>
</feature>
<keyword evidence="4" id="KW-0808">Transferase</keyword>
<evidence type="ECO:0000256" key="1">
    <source>
        <dbReference type="HAMAP-Rule" id="MF_00469"/>
    </source>
</evidence>
<keyword evidence="1" id="KW-0560">Oxidoreductase</keyword>
<dbReference type="Pfam" id="PF00581">
    <property type="entry name" value="Rhodanese"/>
    <property type="match status" value="1"/>
</dbReference>
<organism evidence="4 5">
    <name type="scientific">Listeria monocytogenes</name>
    <dbReference type="NCBI Taxonomy" id="1639"/>
    <lineage>
        <taxon>Bacteria</taxon>
        <taxon>Bacillati</taxon>
        <taxon>Bacillota</taxon>
        <taxon>Bacilli</taxon>
        <taxon>Bacillales</taxon>
        <taxon>Listeriaceae</taxon>
        <taxon>Listeria</taxon>
    </lineage>
</organism>
<dbReference type="InterPro" id="IPR036873">
    <property type="entry name" value="Rhodanese-like_dom_sf"/>
</dbReference>
<dbReference type="EMBL" id="QXKO01000003">
    <property type="protein sequence ID" value="RJZ22144.1"/>
    <property type="molecule type" value="Genomic_DNA"/>
</dbReference>
<dbReference type="KEGG" id="lmoe:BN418_1629"/>
<dbReference type="PROSITE" id="PS50206">
    <property type="entry name" value="RHODANESE_3"/>
    <property type="match status" value="1"/>
</dbReference>
<dbReference type="Pfam" id="PF12368">
    <property type="entry name" value="Rhodanese_C"/>
    <property type="match status" value="1"/>
</dbReference>
<dbReference type="GO" id="GO:0016705">
    <property type="term" value="F:oxidoreductase activity, acting on paired donors, with incorporation or reduction of molecular oxygen"/>
    <property type="evidence" value="ECO:0007669"/>
    <property type="project" value="UniProtKB-UniRule"/>
</dbReference>
<dbReference type="Gene3D" id="3.40.250.10">
    <property type="entry name" value="Rhodanese-like domain"/>
    <property type="match status" value="1"/>
</dbReference>
<dbReference type="AlphaFoldDB" id="A0AB37NRB0"/>
<dbReference type="Gene3D" id="3.30.70.100">
    <property type="match status" value="1"/>
</dbReference>
<dbReference type="CDD" id="cd01518">
    <property type="entry name" value="RHOD_YceA"/>
    <property type="match status" value="1"/>
</dbReference>
<dbReference type="PANTHER" id="PTHR43268:SF3">
    <property type="entry name" value="RHODANESE-LIKE DOMAIN-CONTAINING PROTEIN 7-RELATED"/>
    <property type="match status" value="1"/>
</dbReference>
<dbReference type="SUPFAM" id="SSF52821">
    <property type="entry name" value="Rhodanese/Cell cycle control phosphatase"/>
    <property type="match status" value="1"/>
</dbReference>
<sequence length="331" mass="37832">MHMKYILKGDKIMSDYQVLLYYKYTTIDDPETFAKEHLAACKEMELKGRILVATEGINGTVSGTVEATNKYMDYMANDARFADMVFKIDAADAHAFKKMHVRPRAEIVSLSLEEDVNPLEVTGTYLEPSEFREALLDEDTVILDARNDYEFDIGHFRGAVRPDIQNFRELPGWIEDNREQLADKKIVTYCTGGIRCEKFSGWLKTAGFDDVSQLHGGIATYGKNEETKGELWDGQMYVFDERIAVPINQVNPTIVGKDYFDGTPCERYINCANPYCNKQILASVENEKKYLRSCSHDCRVHPANLYTKNLSKEEFTERLQAINESSPEMVQ</sequence>
<dbReference type="SMART" id="SM00450">
    <property type="entry name" value="RHOD"/>
    <property type="match status" value="1"/>
</dbReference>
<dbReference type="EMBL" id="QUQA01000010">
    <property type="protein sequence ID" value="RKC01095.1"/>
    <property type="molecule type" value="Genomic_DNA"/>
</dbReference>
<gene>
    <name evidence="4" type="primary">glpE_1</name>
    <name evidence="3" type="synonym">glpe_2</name>
    <name evidence="1" type="synonym">trhO</name>
    <name evidence="4" type="ORF">AE233_01351</name>
    <name evidence="3" type="ORF">DYZ50_01274</name>
</gene>
<keyword evidence="1" id="KW-0819">tRNA processing</keyword>
<dbReference type="InterPro" id="IPR022111">
    <property type="entry name" value="Rhodanese_C"/>
</dbReference>
<dbReference type="Pfam" id="PF17773">
    <property type="entry name" value="UPF0176_N"/>
    <property type="match status" value="1"/>
</dbReference>
<dbReference type="EC" id="1.14.-.-" evidence="1"/>
<evidence type="ECO:0000313" key="3">
    <source>
        <dbReference type="EMBL" id="RJZ22144.1"/>
    </source>
</evidence>
<dbReference type="InterPro" id="IPR040503">
    <property type="entry name" value="TRHO_N"/>
</dbReference>
<evidence type="ECO:0000259" key="2">
    <source>
        <dbReference type="PROSITE" id="PS50206"/>
    </source>
</evidence>
<proteinExistence type="inferred from homology"/>
<accession>A0AB37NRB0</accession>
<dbReference type="GO" id="GO:0006400">
    <property type="term" value="P:tRNA modification"/>
    <property type="evidence" value="ECO:0007669"/>
    <property type="project" value="UniProtKB-UniRule"/>
</dbReference>
<dbReference type="InterPro" id="IPR001763">
    <property type="entry name" value="Rhodanese-like_dom"/>
</dbReference>
<comment type="similarity">
    <text evidence="1">Belongs to the TrhO family.</text>
</comment>
<comment type="catalytic activity">
    <reaction evidence="1">
        <text>uridine(34) in tRNA + AH2 + O2 = 5-hydroxyuridine(34) in tRNA + A + H2O</text>
        <dbReference type="Rhea" id="RHEA:64224"/>
        <dbReference type="Rhea" id="RHEA-COMP:11727"/>
        <dbReference type="Rhea" id="RHEA-COMP:13381"/>
        <dbReference type="ChEBI" id="CHEBI:13193"/>
        <dbReference type="ChEBI" id="CHEBI:15377"/>
        <dbReference type="ChEBI" id="CHEBI:15379"/>
        <dbReference type="ChEBI" id="CHEBI:17499"/>
        <dbReference type="ChEBI" id="CHEBI:65315"/>
        <dbReference type="ChEBI" id="CHEBI:136877"/>
    </reaction>
</comment>
<evidence type="ECO:0000313" key="4">
    <source>
        <dbReference type="EMBL" id="RKC01095.1"/>
    </source>
</evidence>
<evidence type="ECO:0000313" key="5">
    <source>
        <dbReference type="Proteomes" id="UP000280270"/>
    </source>
</evidence>
<reference evidence="5 6" key="1">
    <citation type="journal article" date="2018" name="BMC Genomics">
        <title>Genes significantly associated with lineage II food isolates of Listeria monocytogenes.</title>
        <authorList>
            <person name="Pirone-Davies C."/>
            <person name="Chen Y."/>
            <person name="Pightling A."/>
            <person name="Ryan G."/>
            <person name="Wang Y."/>
            <person name="Yao K."/>
            <person name="Hoffmann M."/>
            <person name="Allard M.W."/>
        </authorList>
    </citation>
    <scope>NUCLEOTIDE SEQUENCE [LARGE SCALE GENOMIC DNA]</scope>
    <source>
        <strain evidence="4 5">CFSAN028761</strain>
        <strain evidence="3 6">PNUSAL000190</strain>
    </source>
</reference>
<dbReference type="GO" id="GO:0016740">
    <property type="term" value="F:transferase activity"/>
    <property type="evidence" value="ECO:0007669"/>
    <property type="project" value="UniProtKB-KW"/>
</dbReference>
<dbReference type="NCBIfam" id="NF001135">
    <property type="entry name" value="PRK00142.1-3"/>
    <property type="match status" value="1"/>
</dbReference>
<comment type="caution">
    <text evidence="4">The sequence shown here is derived from an EMBL/GenBank/DDBJ whole genome shotgun (WGS) entry which is preliminary data.</text>
</comment>
<dbReference type="Proteomes" id="UP000280270">
    <property type="component" value="Unassembled WGS sequence"/>
</dbReference>
<evidence type="ECO:0000313" key="6">
    <source>
        <dbReference type="Proteomes" id="UP000285054"/>
    </source>
</evidence>